<accession>A0A1T2XAJ2</accession>
<evidence type="ECO:0000313" key="2">
    <source>
        <dbReference type="Proteomes" id="UP000190188"/>
    </source>
</evidence>
<dbReference type="AlphaFoldDB" id="A0A1T2XAJ2"/>
<dbReference type="EMBL" id="MSZX01000006">
    <property type="protein sequence ID" value="OPA76716.1"/>
    <property type="molecule type" value="Genomic_DNA"/>
</dbReference>
<dbReference type="SUPFAM" id="SSF46785">
    <property type="entry name" value="Winged helix' DNA-binding domain"/>
    <property type="match status" value="1"/>
</dbReference>
<name>A0A1T2XAJ2_9BACL</name>
<gene>
    <name evidence="1" type="ORF">BVG16_16225</name>
</gene>
<organism evidence="1 2">
    <name type="scientific">Paenibacillus selenitireducens</name>
    <dbReference type="NCBI Taxonomy" id="1324314"/>
    <lineage>
        <taxon>Bacteria</taxon>
        <taxon>Bacillati</taxon>
        <taxon>Bacillota</taxon>
        <taxon>Bacilli</taxon>
        <taxon>Bacillales</taxon>
        <taxon>Paenibacillaceae</taxon>
        <taxon>Paenibacillus</taxon>
    </lineage>
</organism>
<comment type="caution">
    <text evidence="1">The sequence shown here is derived from an EMBL/GenBank/DDBJ whole genome shotgun (WGS) entry which is preliminary data.</text>
</comment>
<keyword evidence="2" id="KW-1185">Reference proteome</keyword>
<sequence>MKSFFNNPLSDIQRKVLRILCNYNHTHRRMPTLGELSIMTGSGESRLLRTLLALEELQYIMWIRGYTDTIVVIEEYERRSGYSRYVTSSNYLYGKI</sequence>
<dbReference type="Proteomes" id="UP000190188">
    <property type="component" value="Unassembled WGS sequence"/>
</dbReference>
<protein>
    <recommendedName>
        <fullName evidence="3">LexA repressor DNA-binding domain-containing protein</fullName>
    </recommendedName>
</protein>
<dbReference type="Gene3D" id="1.10.10.10">
    <property type="entry name" value="Winged helix-like DNA-binding domain superfamily/Winged helix DNA-binding domain"/>
    <property type="match status" value="1"/>
</dbReference>
<evidence type="ECO:0000313" key="1">
    <source>
        <dbReference type="EMBL" id="OPA76716.1"/>
    </source>
</evidence>
<reference evidence="1 2" key="1">
    <citation type="submission" date="2017-01" db="EMBL/GenBank/DDBJ databases">
        <title>Genome analysis of Paenibacillus selenitrireducens ES3-24.</title>
        <authorList>
            <person name="Xu D."/>
            <person name="Yao R."/>
            <person name="Zheng S."/>
        </authorList>
    </citation>
    <scope>NUCLEOTIDE SEQUENCE [LARGE SCALE GENOMIC DNA]</scope>
    <source>
        <strain evidence="1 2">ES3-24</strain>
    </source>
</reference>
<dbReference type="InterPro" id="IPR036390">
    <property type="entry name" value="WH_DNA-bd_sf"/>
</dbReference>
<proteinExistence type="predicted"/>
<evidence type="ECO:0008006" key="3">
    <source>
        <dbReference type="Google" id="ProtNLM"/>
    </source>
</evidence>
<dbReference type="InterPro" id="IPR036388">
    <property type="entry name" value="WH-like_DNA-bd_sf"/>
</dbReference>
<dbReference type="STRING" id="1324314.BVG16_16225"/>